<comment type="caution">
    <text evidence="1">The sequence shown here is derived from an EMBL/GenBank/DDBJ whole genome shotgun (WGS) entry which is preliminary data.</text>
</comment>
<organism evidence="1 2">
    <name type="scientific">Caerostris darwini</name>
    <dbReference type="NCBI Taxonomy" id="1538125"/>
    <lineage>
        <taxon>Eukaryota</taxon>
        <taxon>Metazoa</taxon>
        <taxon>Ecdysozoa</taxon>
        <taxon>Arthropoda</taxon>
        <taxon>Chelicerata</taxon>
        <taxon>Arachnida</taxon>
        <taxon>Araneae</taxon>
        <taxon>Araneomorphae</taxon>
        <taxon>Entelegynae</taxon>
        <taxon>Araneoidea</taxon>
        <taxon>Araneidae</taxon>
        <taxon>Caerostris</taxon>
    </lineage>
</organism>
<protein>
    <submittedName>
        <fullName evidence="1">Uncharacterized protein</fullName>
    </submittedName>
</protein>
<dbReference type="EMBL" id="BPLQ01010026">
    <property type="protein sequence ID" value="GIY47877.1"/>
    <property type="molecule type" value="Genomic_DNA"/>
</dbReference>
<evidence type="ECO:0000313" key="2">
    <source>
        <dbReference type="Proteomes" id="UP001054837"/>
    </source>
</evidence>
<dbReference type="Proteomes" id="UP001054837">
    <property type="component" value="Unassembled WGS sequence"/>
</dbReference>
<dbReference type="AlphaFoldDB" id="A0AAV4TSY5"/>
<name>A0AAV4TSY5_9ARAC</name>
<keyword evidence="2" id="KW-1185">Reference proteome</keyword>
<reference evidence="1 2" key="1">
    <citation type="submission" date="2021-06" db="EMBL/GenBank/DDBJ databases">
        <title>Caerostris darwini draft genome.</title>
        <authorList>
            <person name="Kono N."/>
            <person name="Arakawa K."/>
        </authorList>
    </citation>
    <scope>NUCLEOTIDE SEQUENCE [LARGE SCALE GENOMIC DNA]</scope>
</reference>
<sequence length="165" mass="18238">MSYFTDNRSTFEAGERMDGGKHCACVCDRDSAVESGRRPCQGFNSVGKRSVAFFTPLDRDQARVPPCGGFACHTRALESGSPVSGQTGELWRTGSNASVSSWAKKYPTVFSGICASQQGKTRPWTHIHVLTCRHIRLLPRKKIVGFRLDTRLLLSHPIPSLRKSL</sequence>
<proteinExistence type="predicted"/>
<evidence type="ECO:0000313" key="1">
    <source>
        <dbReference type="EMBL" id="GIY47877.1"/>
    </source>
</evidence>
<gene>
    <name evidence="1" type="ORF">CDAR_268211</name>
</gene>
<accession>A0AAV4TSY5</accession>